<organism evidence="3 4">
    <name type="scientific">Fusarium venenatum</name>
    <dbReference type="NCBI Taxonomy" id="56646"/>
    <lineage>
        <taxon>Eukaryota</taxon>
        <taxon>Fungi</taxon>
        <taxon>Dikarya</taxon>
        <taxon>Ascomycota</taxon>
        <taxon>Pezizomycotina</taxon>
        <taxon>Sordariomycetes</taxon>
        <taxon>Hypocreomycetidae</taxon>
        <taxon>Hypocreales</taxon>
        <taxon>Nectriaceae</taxon>
        <taxon>Fusarium</taxon>
    </lineage>
</organism>
<dbReference type="EMBL" id="LN649230">
    <property type="protein sequence ID" value="CEI60166.1"/>
    <property type="molecule type" value="Genomic_DNA"/>
</dbReference>
<feature type="transmembrane region" description="Helical" evidence="2">
    <location>
        <begin position="557"/>
        <end position="579"/>
    </location>
</feature>
<name>A0A2L2TB55_9HYPO</name>
<dbReference type="Proteomes" id="UP000245910">
    <property type="component" value="Chromosome II"/>
</dbReference>
<reference evidence="4" key="1">
    <citation type="submission" date="2014-10" db="EMBL/GenBank/DDBJ databases">
        <authorList>
            <person name="King R."/>
        </authorList>
    </citation>
    <scope>NUCLEOTIDE SEQUENCE [LARGE SCALE GENOMIC DNA]</scope>
    <source>
        <strain evidence="4">A3/5</strain>
    </source>
</reference>
<dbReference type="OrthoDB" id="5332281at2759"/>
<evidence type="ECO:0000256" key="1">
    <source>
        <dbReference type="SAM" id="MobiDB-lite"/>
    </source>
</evidence>
<feature type="transmembrane region" description="Helical" evidence="2">
    <location>
        <begin position="147"/>
        <end position="172"/>
    </location>
</feature>
<dbReference type="STRING" id="56646.A0A2L2TB55"/>
<feature type="transmembrane region" description="Helical" evidence="2">
    <location>
        <begin position="714"/>
        <end position="734"/>
    </location>
</feature>
<protein>
    <submittedName>
        <fullName evidence="3">Uncharacterized protein</fullName>
    </submittedName>
</protein>
<dbReference type="PANTHER" id="PTHR37544">
    <property type="entry name" value="SPRAY-RELATED"/>
    <property type="match status" value="1"/>
</dbReference>
<keyword evidence="2" id="KW-1133">Transmembrane helix</keyword>
<dbReference type="Pfam" id="PF11915">
    <property type="entry name" value="DUF3433"/>
    <property type="match status" value="2"/>
</dbReference>
<feature type="transmembrane region" description="Helical" evidence="2">
    <location>
        <begin position="670"/>
        <end position="694"/>
    </location>
</feature>
<evidence type="ECO:0000313" key="3">
    <source>
        <dbReference type="EMBL" id="CEI60166.1"/>
    </source>
</evidence>
<evidence type="ECO:0000256" key="2">
    <source>
        <dbReference type="SAM" id="Phobius"/>
    </source>
</evidence>
<feature type="transmembrane region" description="Helical" evidence="2">
    <location>
        <begin position="82"/>
        <end position="98"/>
    </location>
</feature>
<sequence>MVARNQESVFPTVQGQSEDDGQNPTQHKPKIEKSQPPFWLKKAALLLFTLIFIACSAALVVLDRVITAQNGIPLTISTTTYSWTYGPTAMLIVILSLWRRYDYCAKAVQPWCELQAGKATASRSVLLDYITPFQAMSLLRAIKNRHFVVASTIASFFIIKLIILTSTTLFVLNETSIEGTFNITYQDKIEEAGLWKQYNMSDKITSGWPEGLFPAFDGGSSDPIWAFLGSLNNISSNDTKWHPAEGLSTQSFDIVASGHNVTEITAPVDVFTPKITCEDANLEALVNKRYQGMSPYGNRDFHFTSKTCIGIGGEEVDVCLPKLNDPPTEGYRSCVKNPFAYTVHRINCSAGSSDDSNRPQLQDWLAKNKPFDLRYAITAAQFKSSFINDTVNGPLTDLNLTTSAAIICKLGYAIETRDATLDVISRSVTFSKAPIRSTTLGNLSDLAFAEMLWANFKKPADSLVTSDKIPTRRPARTGLTNSPLAPEAVLFQLMYAQLGYPEDLDIFNSPSVLANSSITILEAVARNMARQSLLVPSEEQAIARGFRTESRLFMRPVAIWTIVGMFTLLTIICLLLLCITRPFEWSPTMAGSLASHASVLVNSPDFQKVLAETGHLPQDGLKESLNNIKFSTVTGRDGEPRLTVETARQDSGSEELSSKTREQKRPWIPLAVRLPLISITFIAPLICIGVLELLYRILRDKKHLVVIGTQDSDALSYVIRLASTIIVFGVATMINNLDFTILTFAPYSNLRAGSASAKRSLLFHPLSMNPFLILFKAALNGQIGIASSNAATIIAGFLTIIVSGLWIAVQSPVVNQHASALVRNWDLDWFSDYGQDNGATLELNLIRNRGAVTPPSIWNELVVPKISLQGDFTDAAYRDPNYVFDVIALQPIINCSVLPQEAISSLHWSFADQPGAISNYAPPDGAMVAISPPRIPQTCSVSNHQGFADLRINITYNTYDSLSKVWVAKYIDLANSTAGQVEVDCPSIAMFFGYFNKTEPSEKNITALLCTQGINQVPVSIQYRGDPILGQITSVRKRGKSEPVRNRTTGSETLGYKLEPFMASQLLNFEKNDTEYQYDPFFDQLLHHSNRYPTDSLLGPSNTDSLIEAVTNAYCELMRHIINRNLRFESDKSRHILGASEQASTTAQSVITGYYSAEVTHLVIDSTSKLILQILLGAMTGLSFIGFLLVKIRRTLPRDPCTIGSTMSLLAGSELCDPRFQVLPSGAERMSVKEMTLALDGWVFSLGWWRSTTANDTSCPEVDSSTSHVDLSARNATETDEKKMRFGINIGKPDSSVLS</sequence>
<feature type="region of interest" description="Disordered" evidence="1">
    <location>
        <begin position="641"/>
        <end position="660"/>
    </location>
</feature>
<keyword evidence="4" id="KW-1185">Reference proteome</keyword>
<dbReference type="PANTHER" id="PTHR37544:SF1">
    <property type="entry name" value="PHOSPHORIBOSYLAMINOIMIDAZOLE-SUCCINOCARBOXAMIDE SYNTHASE"/>
    <property type="match status" value="1"/>
</dbReference>
<feature type="transmembrane region" description="Helical" evidence="2">
    <location>
        <begin position="1170"/>
        <end position="1190"/>
    </location>
</feature>
<feature type="transmembrane region" description="Helical" evidence="2">
    <location>
        <begin position="43"/>
        <end position="62"/>
    </location>
</feature>
<accession>A0A2L2TB55</accession>
<feature type="transmembrane region" description="Helical" evidence="2">
    <location>
        <begin position="790"/>
        <end position="809"/>
    </location>
</feature>
<evidence type="ECO:0000313" key="4">
    <source>
        <dbReference type="Proteomes" id="UP000245910"/>
    </source>
</evidence>
<dbReference type="InterPro" id="IPR021840">
    <property type="entry name" value="DUF3433"/>
</dbReference>
<keyword evidence="2" id="KW-0472">Membrane</keyword>
<feature type="compositionally biased region" description="Polar residues" evidence="1">
    <location>
        <begin position="1"/>
        <end position="26"/>
    </location>
</feature>
<keyword evidence="2" id="KW-0812">Transmembrane</keyword>
<feature type="region of interest" description="Disordered" evidence="1">
    <location>
        <begin position="1"/>
        <end position="32"/>
    </location>
</feature>
<proteinExistence type="predicted"/>